<accession>W7LKA8</accession>
<dbReference type="VEuPathDB" id="FungiDB:FVEG_00144"/>
<name>W7LKA8_GIBM7</name>
<reference evidence="1 2" key="1">
    <citation type="journal article" date="2010" name="Nature">
        <title>Comparative genomics reveals mobile pathogenicity chromosomes in Fusarium.</title>
        <authorList>
            <person name="Ma L.J."/>
            <person name="van der Does H.C."/>
            <person name="Borkovich K.A."/>
            <person name="Coleman J.J."/>
            <person name="Daboussi M.J."/>
            <person name="Di Pietro A."/>
            <person name="Dufresne M."/>
            <person name="Freitag M."/>
            <person name="Grabherr M."/>
            <person name="Henrissat B."/>
            <person name="Houterman P.M."/>
            <person name="Kang S."/>
            <person name="Shim W.B."/>
            <person name="Woloshuk C."/>
            <person name="Xie X."/>
            <person name="Xu J.R."/>
            <person name="Antoniw J."/>
            <person name="Baker S.E."/>
            <person name="Bluhm B.H."/>
            <person name="Breakspear A."/>
            <person name="Brown D.W."/>
            <person name="Butchko R.A."/>
            <person name="Chapman S."/>
            <person name="Coulson R."/>
            <person name="Coutinho P.M."/>
            <person name="Danchin E.G."/>
            <person name="Diener A."/>
            <person name="Gale L.R."/>
            <person name="Gardiner D.M."/>
            <person name="Goff S."/>
            <person name="Hammond-Kosack K.E."/>
            <person name="Hilburn K."/>
            <person name="Hua-Van A."/>
            <person name="Jonkers W."/>
            <person name="Kazan K."/>
            <person name="Kodira C.D."/>
            <person name="Koehrsen M."/>
            <person name="Kumar L."/>
            <person name="Lee Y.H."/>
            <person name="Li L."/>
            <person name="Manners J.M."/>
            <person name="Miranda-Saavedra D."/>
            <person name="Mukherjee M."/>
            <person name="Park G."/>
            <person name="Park J."/>
            <person name="Park S.Y."/>
            <person name="Proctor R.H."/>
            <person name="Regev A."/>
            <person name="Ruiz-Roldan M.C."/>
            <person name="Sain D."/>
            <person name="Sakthikumar S."/>
            <person name="Sykes S."/>
            <person name="Schwartz D.C."/>
            <person name="Turgeon B.G."/>
            <person name="Wapinski I."/>
            <person name="Yoder O."/>
            <person name="Young S."/>
            <person name="Zeng Q."/>
            <person name="Zhou S."/>
            <person name="Galagan J."/>
            <person name="Cuomo C.A."/>
            <person name="Kistler H.C."/>
            <person name="Rep M."/>
        </authorList>
    </citation>
    <scope>NUCLEOTIDE SEQUENCE [LARGE SCALE GENOMIC DNA]</scope>
    <source>
        <strain evidence="2">M3125 / FGSC 7600</strain>
    </source>
</reference>
<dbReference type="eggNOG" id="ENOG502R0W2">
    <property type="taxonomic scope" value="Eukaryota"/>
</dbReference>
<protein>
    <submittedName>
        <fullName evidence="1">Uncharacterized protein</fullName>
    </submittedName>
</protein>
<dbReference type="HOGENOM" id="CLU_040673_0_0_1"/>
<dbReference type="EMBL" id="CM000578">
    <property type="protein sequence ID" value="EWG35965.1"/>
    <property type="molecule type" value="Genomic_DNA"/>
</dbReference>
<dbReference type="OMA" id="TIWTHEF"/>
<evidence type="ECO:0000313" key="1">
    <source>
        <dbReference type="EMBL" id="EWG35965.1"/>
    </source>
</evidence>
<dbReference type="AlphaFoldDB" id="W7LKA8"/>
<dbReference type="Proteomes" id="UP000009096">
    <property type="component" value="Chromosome 1"/>
</dbReference>
<dbReference type="RefSeq" id="XP_018742156.1">
    <property type="nucleotide sequence ID" value="XM_018886578.1"/>
</dbReference>
<dbReference type="EMBL" id="DS022242">
    <property type="protein sequence ID" value="EWG35965.1"/>
    <property type="molecule type" value="Genomic_DNA"/>
</dbReference>
<dbReference type="OrthoDB" id="5071059at2759"/>
<dbReference type="GeneID" id="30058537"/>
<sequence length="454" mass="51899">MPREPPPWRGVRTIIDGKRAKLILDNDKVIADAVGKFKGGGYFDSNQKPKGEWVIATVRNRGTLPWYDSEFHPSRSVHQSMHVHHTKTSYDNPAPERLLVGYSRYTLKPVLASAEANATDLDLEVDGLSGLDLEVDFEGPLRDYEVILHHDLTVPENLRALKRLLIKKDWETAFAGGDITVEAAKSLAQESAQSLYHGRPPVVVARIKPPTTRQVPFHKKPDLGQCLNPDQLHGLHYRRFQGVLPTVLQHHSFNFAPCNFTYKAPYISNMRYPFRLYLDLAGFAKAHPLEKLNASVILFAVQLWVDIIASPTKCKEPYAEERVPEISLAVFLIYFEHWLKVHEYLQCIAYIHPFRFIDHMYAGDILRRDVHISKSSIDSNRVRYLVYEAKAIDPGISVDERMDLYPFMVNGTSMVQPQCLSEKFRMSPPKQALLGMPNPWILSHTPWDDISIRK</sequence>
<keyword evidence="2" id="KW-1185">Reference proteome</keyword>
<dbReference type="KEGG" id="fvr:FVEG_00144"/>
<proteinExistence type="predicted"/>
<organism evidence="1 2">
    <name type="scientific">Gibberella moniliformis (strain M3125 / FGSC 7600)</name>
    <name type="common">Maize ear and stalk rot fungus</name>
    <name type="synonym">Fusarium verticillioides</name>
    <dbReference type="NCBI Taxonomy" id="334819"/>
    <lineage>
        <taxon>Eukaryota</taxon>
        <taxon>Fungi</taxon>
        <taxon>Dikarya</taxon>
        <taxon>Ascomycota</taxon>
        <taxon>Pezizomycotina</taxon>
        <taxon>Sordariomycetes</taxon>
        <taxon>Hypocreomycetidae</taxon>
        <taxon>Hypocreales</taxon>
        <taxon>Nectriaceae</taxon>
        <taxon>Fusarium</taxon>
        <taxon>Fusarium fujikuroi species complex</taxon>
    </lineage>
</organism>
<gene>
    <name evidence="1" type="ORF">FVEG_00144</name>
</gene>
<dbReference type="STRING" id="334819.W7LKA8"/>
<evidence type="ECO:0000313" key="2">
    <source>
        <dbReference type="Proteomes" id="UP000009096"/>
    </source>
</evidence>